<feature type="chain" id="PRO_5045032542" evidence="1">
    <location>
        <begin position="25"/>
        <end position="334"/>
    </location>
</feature>
<dbReference type="RefSeq" id="WP_290364036.1">
    <property type="nucleotide sequence ID" value="NZ_JAUFQU010000001.1"/>
</dbReference>
<reference evidence="3" key="1">
    <citation type="journal article" date="2014" name="Int. J. Syst. Evol. Microbiol.">
        <title>Complete genome of a new Firmicutes species belonging to the dominant human colonic microbiota ('Ruminococcus bicirculans') reveals two chromosomes and a selective capacity to utilize plant glucans.</title>
        <authorList>
            <consortium name="NISC Comparative Sequencing Program"/>
            <person name="Wegmann U."/>
            <person name="Louis P."/>
            <person name="Goesmann A."/>
            <person name="Henrissat B."/>
            <person name="Duncan S.H."/>
            <person name="Flint H.J."/>
        </authorList>
    </citation>
    <scope>NUCLEOTIDE SEQUENCE</scope>
    <source>
        <strain evidence="3">CECT 7184</strain>
    </source>
</reference>
<evidence type="ECO:0000256" key="1">
    <source>
        <dbReference type="SAM" id="SignalP"/>
    </source>
</evidence>
<evidence type="ECO:0000313" key="4">
    <source>
        <dbReference type="Proteomes" id="UP001242368"/>
    </source>
</evidence>
<keyword evidence="4" id="KW-1185">Reference proteome</keyword>
<dbReference type="Proteomes" id="UP001242368">
    <property type="component" value="Unassembled WGS sequence"/>
</dbReference>
<protein>
    <submittedName>
        <fullName evidence="3">Uncharacterized protein</fullName>
    </submittedName>
</protein>
<organism evidence="3 4">
    <name type="scientific">Paenimyroides ceti</name>
    <dbReference type="NCBI Taxonomy" id="395087"/>
    <lineage>
        <taxon>Bacteria</taxon>
        <taxon>Pseudomonadati</taxon>
        <taxon>Bacteroidota</taxon>
        <taxon>Flavobacteriia</taxon>
        <taxon>Flavobacteriales</taxon>
        <taxon>Flavobacteriaceae</taxon>
        <taxon>Paenimyroides</taxon>
    </lineage>
</organism>
<feature type="signal peptide" evidence="1">
    <location>
        <begin position="1"/>
        <end position="24"/>
    </location>
</feature>
<proteinExistence type="predicted"/>
<comment type="caution">
    <text evidence="3">The sequence shown here is derived from an EMBL/GenBank/DDBJ whole genome shotgun (WGS) entry which is preliminary data.</text>
</comment>
<gene>
    <name evidence="2" type="ORF">QW060_13670</name>
    <name evidence="3" type="ORF">QW060_18775</name>
</gene>
<evidence type="ECO:0000313" key="2">
    <source>
        <dbReference type="EMBL" id="MDN3708154.1"/>
    </source>
</evidence>
<keyword evidence="1" id="KW-0732">Signal</keyword>
<dbReference type="EMBL" id="JAUFQU010000016">
    <property type="protein sequence ID" value="MDN3709102.1"/>
    <property type="molecule type" value="Genomic_DNA"/>
</dbReference>
<reference evidence="4" key="2">
    <citation type="journal article" date="2019" name="Int. J. Syst. Evol. Microbiol.">
        <title>The Global Catalogue of Microorganisms (GCM) 10K type strain sequencing project: providing services to taxonomists for standard genome sequencing and annotation.</title>
        <authorList>
            <consortium name="The Broad Institute Genomics Platform"/>
            <consortium name="The Broad Institute Genome Sequencing Center for Infectious Disease"/>
            <person name="Wu L."/>
            <person name="Ma J."/>
        </authorList>
    </citation>
    <scope>NUCLEOTIDE SEQUENCE [LARGE SCALE GENOMIC DNA]</scope>
    <source>
        <strain evidence="4">CECT 7184</strain>
    </source>
</reference>
<dbReference type="PROSITE" id="PS51257">
    <property type="entry name" value="PROKAR_LIPOPROTEIN"/>
    <property type="match status" value="1"/>
</dbReference>
<name>A0ABT8D1C9_9FLAO</name>
<sequence length="334" mass="36239">MEKFHMKKIFTFLSVLMLSLTVFTACNDDDAKLTYPVDSNGNPIIPTDNDPIVEPAPDQLVLHISSYEIALGSTVEFTSFLNGGNVTDLATYYVNNAPIQGRYYKPTANGTYTVVAKLQGAADSAPRQLIVTGEGPEEPGGPIIDIEPGEGNVVLNGNEYVANYHILDFVGVYYTDETQTDVVAVWESYTIDNNDLSQLTVAAVYRFDTPAEIVNNEGGATFEIPTATNSTLEGIVVAAAGTEQFENVLATGTIKYTSIDEQAGTVAFSANTAFGGNTLVVTFNGNAGIDLTQQNQQNRPAKSVSNKRNFIKINRNEIKNIKTIRPMSLKNLKR</sequence>
<evidence type="ECO:0000313" key="3">
    <source>
        <dbReference type="EMBL" id="MDN3709102.1"/>
    </source>
</evidence>
<reference evidence="3" key="3">
    <citation type="submission" date="2023-06" db="EMBL/GenBank/DDBJ databases">
        <authorList>
            <person name="Lucena T."/>
            <person name="Sun Q."/>
        </authorList>
    </citation>
    <scope>NUCLEOTIDE SEQUENCE</scope>
    <source>
        <strain evidence="3">CECT 7184</strain>
    </source>
</reference>
<dbReference type="EMBL" id="JAUFQU010000001">
    <property type="protein sequence ID" value="MDN3708154.1"/>
    <property type="molecule type" value="Genomic_DNA"/>
</dbReference>
<accession>A0ABT8D1C9</accession>